<reference evidence="3 4" key="1">
    <citation type="submission" date="2024-01" db="EMBL/GenBank/DDBJ databases">
        <title>Genome assemblies of Stephania.</title>
        <authorList>
            <person name="Yang L."/>
        </authorList>
    </citation>
    <scope>NUCLEOTIDE SEQUENCE [LARGE SCALE GENOMIC DNA]</scope>
    <source>
        <strain evidence="3">YNDBR</strain>
        <tissue evidence="3">Leaf</tissue>
    </source>
</reference>
<dbReference type="GO" id="GO:0071949">
    <property type="term" value="F:FAD binding"/>
    <property type="evidence" value="ECO:0007669"/>
    <property type="project" value="InterPro"/>
</dbReference>
<dbReference type="Pfam" id="PF01565">
    <property type="entry name" value="FAD_binding_4"/>
    <property type="match status" value="1"/>
</dbReference>
<dbReference type="EMBL" id="JBBNAF010000013">
    <property type="protein sequence ID" value="KAK9087098.1"/>
    <property type="molecule type" value="Genomic_DNA"/>
</dbReference>
<sequence length="123" mass="13117">MELKVQSNGHDYVGISYVSDVPFILIDLLCMNSIDDDVKQGSEWVEAGATLSKVYYNIANKSRTYGFSAGICPTVGVGGHIGGGDFGTMVRKYGLVANNVVDALIVNADGETLNKTSMGDDLF</sequence>
<keyword evidence="4" id="KW-1185">Reference proteome</keyword>
<dbReference type="PANTHER" id="PTHR32448">
    <property type="entry name" value="OS08G0158400 PROTEIN"/>
    <property type="match status" value="1"/>
</dbReference>
<evidence type="ECO:0000259" key="2">
    <source>
        <dbReference type="PROSITE" id="PS51387"/>
    </source>
</evidence>
<dbReference type="AlphaFoldDB" id="A0AAP0EDA4"/>
<comment type="caution">
    <text evidence="3">The sequence shown here is derived from an EMBL/GenBank/DDBJ whole genome shotgun (WGS) entry which is preliminary data.</text>
</comment>
<comment type="cofactor">
    <cofactor evidence="1">
        <name>FAD</name>
        <dbReference type="ChEBI" id="CHEBI:57692"/>
    </cofactor>
</comment>
<evidence type="ECO:0000256" key="1">
    <source>
        <dbReference type="ARBA" id="ARBA00001974"/>
    </source>
</evidence>
<dbReference type="InterPro" id="IPR036318">
    <property type="entry name" value="FAD-bd_PCMH-like_sf"/>
</dbReference>
<dbReference type="Gene3D" id="3.30.465.10">
    <property type="match status" value="1"/>
</dbReference>
<dbReference type="Proteomes" id="UP001420932">
    <property type="component" value="Unassembled WGS sequence"/>
</dbReference>
<name>A0AAP0EDA4_9MAGN</name>
<organism evidence="3 4">
    <name type="scientific">Stephania yunnanensis</name>
    <dbReference type="NCBI Taxonomy" id="152371"/>
    <lineage>
        <taxon>Eukaryota</taxon>
        <taxon>Viridiplantae</taxon>
        <taxon>Streptophyta</taxon>
        <taxon>Embryophyta</taxon>
        <taxon>Tracheophyta</taxon>
        <taxon>Spermatophyta</taxon>
        <taxon>Magnoliopsida</taxon>
        <taxon>Ranunculales</taxon>
        <taxon>Menispermaceae</taxon>
        <taxon>Menispermoideae</taxon>
        <taxon>Cissampelideae</taxon>
        <taxon>Stephania</taxon>
    </lineage>
</organism>
<dbReference type="InterPro" id="IPR016169">
    <property type="entry name" value="FAD-bd_PCMH_sub2"/>
</dbReference>
<dbReference type="PROSITE" id="PS51387">
    <property type="entry name" value="FAD_PCMH"/>
    <property type="match status" value="1"/>
</dbReference>
<evidence type="ECO:0000313" key="3">
    <source>
        <dbReference type="EMBL" id="KAK9087098.1"/>
    </source>
</evidence>
<dbReference type="InterPro" id="IPR006094">
    <property type="entry name" value="Oxid_FAD_bind_N"/>
</dbReference>
<feature type="domain" description="FAD-binding PCMH-type" evidence="2">
    <location>
        <begin position="1"/>
        <end position="123"/>
    </location>
</feature>
<protein>
    <recommendedName>
        <fullName evidence="2">FAD-binding PCMH-type domain-containing protein</fullName>
    </recommendedName>
</protein>
<dbReference type="InterPro" id="IPR016166">
    <property type="entry name" value="FAD-bd_PCMH"/>
</dbReference>
<dbReference type="SUPFAM" id="SSF56176">
    <property type="entry name" value="FAD-binding/transporter-associated domain-like"/>
    <property type="match status" value="1"/>
</dbReference>
<accession>A0AAP0EDA4</accession>
<dbReference type="Gene3D" id="3.30.43.10">
    <property type="entry name" value="Uridine Diphospho-n-acetylenolpyruvylglucosamine Reductase, domain 2"/>
    <property type="match status" value="1"/>
</dbReference>
<evidence type="ECO:0000313" key="4">
    <source>
        <dbReference type="Proteomes" id="UP001420932"/>
    </source>
</evidence>
<proteinExistence type="predicted"/>
<gene>
    <name evidence="3" type="ORF">Syun_029492</name>
</gene>
<dbReference type="InterPro" id="IPR016167">
    <property type="entry name" value="FAD-bd_PCMH_sub1"/>
</dbReference>